<accession>A0A9E7JXA4</accession>
<proteinExistence type="predicted"/>
<name>A0A9E7JXA4_9LILI</name>
<evidence type="ECO:0000313" key="2">
    <source>
        <dbReference type="Proteomes" id="UP001055439"/>
    </source>
</evidence>
<protein>
    <submittedName>
        <fullName evidence="1">Uncharacterized protein</fullName>
    </submittedName>
</protein>
<reference evidence="1" key="1">
    <citation type="submission" date="2022-05" db="EMBL/GenBank/DDBJ databases">
        <title>The Musa troglodytarum L. genome provides insights into the mechanism of non-climacteric behaviour and enrichment of carotenoids.</title>
        <authorList>
            <person name="Wang J."/>
        </authorList>
    </citation>
    <scope>NUCLEOTIDE SEQUENCE</scope>
    <source>
        <tissue evidence="1">Leaf</tissue>
    </source>
</reference>
<dbReference type="Proteomes" id="UP001055439">
    <property type="component" value="Chromosome 4"/>
</dbReference>
<dbReference type="AlphaFoldDB" id="A0A9E7JXA4"/>
<gene>
    <name evidence="1" type="ORF">MUK42_25130</name>
</gene>
<dbReference type="EMBL" id="CP097506">
    <property type="protein sequence ID" value="URD98057.1"/>
    <property type="molecule type" value="Genomic_DNA"/>
</dbReference>
<keyword evidence="2" id="KW-1185">Reference proteome</keyword>
<sequence>MRNNPELRRCPGGVADSIAAAARHVRRSNGASTFGRCYCCFSPNAYSQNSRRMTLRLLSWWETETELGVGGLAGGEASITDDLSVTHSPTHPLFLLLEELEWRAHEQPKQANLSSYEAVH</sequence>
<organism evidence="1 2">
    <name type="scientific">Musa troglodytarum</name>
    <name type="common">fe'i banana</name>
    <dbReference type="NCBI Taxonomy" id="320322"/>
    <lineage>
        <taxon>Eukaryota</taxon>
        <taxon>Viridiplantae</taxon>
        <taxon>Streptophyta</taxon>
        <taxon>Embryophyta</taxon>
        <taxon>Tracheophyta</taxon>
        <taxon>Spermatophyta</taxon>
        <taxon>Magnoliopsida</taxon>
        <taxon>Liliopsida</taxon>
        <taxon>Zingiberales</taxon>
        <taxon>Musaceae</taxon>
        <taxon>Musa</taxon>
    </lineage>
</organism>
<evidence type="ECO:0000313" key="1">
    <source>
        <dbReference type="EMBL" id="URD98057.1"/>
    </source>
</evidence>